<evidence type="ECO:0000313" key="2">
    <source>
        <dbReference type="Proteomes" id="UP000182977"/>
    </source>
</evidence>
<dbReference type="AlphaFoldDB" id="A0A1H2HKB4"/>
<dbReference type="Proteomes" id="UP000182977">
    <property type="component" value="Chromosome I"/>
</dbReference>
<reference evidence="2" key="1">
    <citation type="submission" date="2016-10" db="EMBL/GenBank/DDBJ databases">
        <authorList>
            <person name="Varghese N."/>
            <person name="Submissions S."/>
        </authorList>
    </citation>
    <scope>NUCLEOTIDE SEQUENCE [LARGE SCALE GENOMIC DNA]</scope>
    <source>
        <strain evidence="2">DSM 45079</strain>
    </source>
</reference>
<dbReference type="RefSeq" id="WP_152690589.1">
    <property type="nucleotide sequence ID" value="NZ_KQ061220.1"/>
</dbReference>
<evidence type="ECO:0000313" key="1">
    <source>
        <dbReference type="EMBL" id="SDU32317.1"/>
    </source>
</evidence>
<dbReference type="STRING" id="419479.SAMN04488563_1095"/>
<proteinExistence type="predicted"/>
<dbReference type="OrthoDB" id="5148748at2"/>
<sequence length="171" mass="18201">MTESTPTAEFLRQGTNPVVEPAGLDDVLARRSVGTDTVAEAVAKPVAGTVDEATPVIRASVVHVPSSLLSVVAAERQRSGRSNGQILIDAIEAGHEHLVKLHNESNSIGGRLFTARTAKPQLPVAQPLSPLNIRLYEQDYEVLDRLVTELGAGSRSRLATLALAFYLDGPT</sequence>
<gene>
    <name evidence="1" type="ORF">SAMN04488563_1095</name>
</gene>
<accession>A0A1H2HKB4</accession>
<protein>
    <submittedName>
        <fullName evidence="1">Uncharacterized protein</fullName>
    </submittedName>
</protein>
<name>A0A1H2HKB4_9ACTN</name>
<organism evidence="1 2">
    <name type="scientific">Jiangella alkaliphila</name>
    <dbReference type="NCBI Taxonomy" id="419479"/>
    <lineage>
        <taxon>Bacteria</taxon>
        <taxon>Bacillati</taxon>
        <taxon>Actinomycetota</taxon>
        <taxon>Actinomycetes</taxon>
        <taxon>Jiangellales</taxon>
        <taxon>Jiangellaceae</taxon>
        <taxon>Jiangella</taxon>
    </lineage>
</organism>
<keyword evidence="2" id="KW-1185">Reference proteome</keyword>
<dbReference type="EMBL" id="LT629791">
    <property type="protein sequence ID" value="SDU32317.1"/>
    <property type="molecule type" value="Genomic_DNA"/>
</dbReference>